<keyword evidence="4 8" id="KW-0812">Transmembrane</keyword>
<evidence type="ECO:0000256" key="1">
    <source>
        <dbReference type="ARBA" id="ARBA00004571"/>
    </source>
</evidence>
<dbReference type="InterPro" id="IPR037066">
    <property type="entry name" value="Plug_dom_sf"/>
</dbReference>
<keyword evidence="2 8" id="KW-0813">Transport</keyword>
<feature type="domain" description="TonB-dependent receptor plug" evidence="11">
    <location>
        <begin position="62"/>
        <end position="170"/>
    </location>
</feature>
<keyword evidence="6 8" id="KW-0472">Membrane</keyword>
<dbReference type="Gene3D" id="2.40.170.20">
    <property type="entry name" value="TonB-dependent receptor, beta-barrel domain"/>
    <property type="match status" value="1"/>
</dbReference>
<comment type="similarity">
    <text evidence="8 9">Belongs to the TonB-dependent receptor family.</text>
</comment>
<comment type="caution">
    <text evidence="12">The sequence shown here is derived from an EMBL/GenBank/DDBJ whole genome shotgun (WGS) entry which is preliminary data.</text>
</comment>
<dbReference type="AlphaFoldDB" id="A0A369CDU4"/>
<dbReference type="RefSeq" id="WP_114278709.1">
    <property type="nucleotide sequence ID" value="NZ_QPJY01000002.1"/>
</dbReference>
<evidence type="ECO:0000256" key="6">
    <source>
        <dbReference type="ARBA" id="ARBA00023136"/>
    </source>
</evidence>
<dbReference type="Pfam" id="PF07715">
    <property type="entry name" value="Plug"/>
    <property type="match status" value="1"/>
</dbReference>
<keyword evidence="7 8" id="KW-0998">Cell outer membrane</keyword>
<dbReference type="GO" id="GO:0009279">
    <property type="term" value="C:cell outer membrane"/>
    <property type="evidence" value="ECO:0007669"/>
    <property type="project" value="UniProtKB-SubCell"/>
</dbReference>
<dbReference type="InterPro" id="IPR039426">
    <property type="entry name" value="TonB-dep_rcpt-like"/>
</dbReference>
<reference evidence="12 13" key="1">
    <citation type="submission" date="2018-07" db="EMBL/GenBank/DDBJ databases">
        <title>Genomic Encyclopedia of Type Strains, Phase IV (KMG-IV): sequencing the most valuable type-strain genomes for metagenomic binning, comparative biology and taxonomic classification.</title>
        <authorList>
            <person name="Goeker M."/>
        </authorList>
    </citation>
    <scope>NUCLEOTIDE SEQUENCE [LARGE SCALE GENOMIC DNA]</scope>
    <source>
        <strain evidence="12 13">DSM 26407</strain>
    </source>
</reference>
<keyword evidence="5 9" id="KW-0798">TonB box</keyword>
<evidence type="ECO:0000256" key="2">
    <source>
        <dbReference type="ARBA" id="ARBA00022448"/>
    </source>
</evidence>
<dbReference type="GO" id="GO:0044718">
    <property type="term" value="P:siderophore transmembrane transport"/>
    <property type="evidence" value="ECO:0007669"/>
    <property type="project" value="TreeGrafter"/>
</dbReference>
<feature type="domain" description="TonB-dependent receptor-like beta-barrel" evidence="10">
    <location>
        <begin position="210"/>
        <end position="618"/>
    </location>
</feature>
<dbReference type="PANTHER" id="PTHR30069:SF27">
    <property type="entry name" value="BLL4766 PROTEIN"/>
    <property type="match status" value="1"/>
</dbReference>
<dbReference type="Gene3D" id="2.170.130.10">
    <property type="entry name" value="TonB-dependent receptor, plug domain"/>
    <property type="match status" value="1"/>
</dbReference>
<evidence type="ECO:0000256" key="7">
    <source>
        <dbReference type="ARBA" id="ARBA00023237"/>
    </source>
</evidence>
<keyword evidence="3 8" id="KW-1134">Transmembrane beta strand</keyword>
<evidence type="ECO:0000259" key="11">
    <source>
        <dbReference type="Pfam" id="PF07715"/>
    </source>
</evidence>
<dbReference type="InterPro" id="IPR012910">
    <property type="entry name" value="Plug_dom"/>
</dbReference>
<keyword evidence="13" id="KW-1185">Reference proteome</keyword>
<dbReference type="EMBL" id="QPJY01000002">
    <property type="protein sequence ID" value="RCX31873.1"/>
    <property type="molecule type" value="Genomic_DNA"/>
</dbReference>
<gene>
    <name evidence="12" type="ORF">DFQ59_102220</name>
</gene>
<dbReference type="GO" id="GO:0015344">
    <property type="term" value="F:siderophore uptake transmembrane transporter activity"/>
    <property type="evidence" value="ECO:0007669"/>
    <property type="project" value="TreeGrafter"/>
</dbReference>
<evidence type="ECO:0000256" key="8">
    <source>
        <dbReference type="PROSITE-ProRule" id="PRU01360"/>
    </source>
</evidence>
<dbReference type="InterPro" id="IPR000531">
    <property type="entry name" value="Beta-barrel_TonB"/>
</dbReference>
<protein>
    <submittedName>
        <fullName evidence="12">Iron complex outermembrane receptor protein</fullName>
    </submittedName>
</protein>
<dbReference type="Proteomes" id="UP000252707">
    <property type="component" value="Unassembled WGS sequence"/>
</dbReference>
<organism evidence="12 13">
    <name type="scientific">Thioalbus denitrificans</name>
    <dbReference type="NCBI Taxonomy" id="547122"/>
    <lineage>
        <taxon>Bacteria</taxon>
        <taxon>Pseudomonadati</taxon>
        <taxon>Pseudomonadota</taxon>
        <taxon>Gammaproteobacteria</taxon>
        <taxon>Chromatiales</taxon>
        <taxon>Ectothiorhodospiraceae</taxon>
        <taxon>Thioalbus</taxon>
    </lineage>
</organism>
<proteinExistence type="inferred from homology"/>
<evidence type="ECO:0000313" key="12">
    <source>
        <dbReference type="EMBL" id="RCX31873.1"/>
    </source>
</evidence>
<evidence type="ECO:0000256" key="3">
    <source>
        <dbReference type="ARBA" id="ARBA00022452"/>
    </source>
</evidence>
<evidence type="ECO:0000256" key="5">
    <source>
        <dbReference type="ARBA" id="ARBA00023077"/>
    </source>
</evidence>
<evidence type="ECO:0000256" key="4">
    <source>
        <dbReference type="ARBA" id="ARBA00022692"/>
    </source>
</evidence>
<comment type="subcellular location">
    <subcellularLocation>
        <location evidence="1 8">Cell outer membrane</location>
        <topology evidence="1 8">Multi-pass membrane protein</topology>
    </subcellularLocation>
</comment>
<evidence type="ECO:0000313" key="13">
    <source>
        <dbReference type="Proteomes" id="UP000252707"/>
    </source>
</evidence>
<sequence>MDPDRHESSIHPGRVGMLLAAACCMAGPWPAAAEHDLPLTEDLFLAEMPVVLSVTRLAQPTADAPASTTVIDRAMIEASGARELVDLLRLVPGFQTGRVSGNQFVTTYHGLGDAYARRMQVLVDGRSVYIPSFGGVPWADLPLAMEDIQRIEVIRGPNAATYGSNAFSGVISITTRHSAETHGEFLQATVGSNDIGDLFYRHGGSRGDLDYRISLGYRQDAGIGERQDDWRSRQLNLRGDYRLSDHDVLQAQFGFLQGPRGRGTPGERGNLPRDAKVHSHFQQLRWERALEPGADLSVQLFHTYVDTNEGFLGGPYFGYYLPLDFDVRTERWELELQHTLSPADDLRLVWGGSARLDSADSDSYLGTGSGRENDIYRLFGNAEWRMSDALLMNLGGMVENNGITGTDFAPRLAFNYRVAAGHTLRTSVSTATRTPSMFEAFANQHFCIESLGLCEQTILTNGQLDAERITAYELGYNLELADLGTMVDIRLFREELSDVIGMYFAATGLPPWLDVVEPGAWDFVNDDDILLTGIETQLDYRPDRHSGLRLAYSYTRVEADDHREQYSRSVPRHTASLFLFHRFPNDLRASLLYSFTSGMTWLGDGSTVEPARRLDLRLAKPWHSGGVRGQLELVLQNVLGEYHDFVYQNSFAPQAYLQLSLQVD</sequence>
<name>A0A369CDU4_9GAMM</name>
<evidence type="ECO:0000256" key="9">
    <source>
        <dbReference type="RuleBase" id="RU003357"/>
    </source>
</evidence>
<accession>A0A369CDU4</accession>
<evidence type="ECO:0000259" key="10">
    <source>
        <dbReference type="Pfam" id="PF00593"/>
    </source>
</evidence>
<dbReference type="PROSITE" id="PS52016">
    <property type="entry name" value="TONB_DEPENDENT_REC_3"/>
    <property type="match status" value="1"/>
</dbReference>
<dbReference type="SUPFAM" id="SSF56935">
    <property type="entry name" value="Porins"/>
    <property type="match status" value="1"/>
</dbReference>
<dbReference type="OrthoDB" id="9815954at2"/>
<dbReference type="Pfam" id="PF00593">
    <property type="entry name" value="TonB_dep_Rec_b-barrel"/>
    <property type="match status" value="1"/>
</dbReference>
<keyword evidence="12" id="KW-0675">Receptor</keyword>
<dbReference type="PANTHER" id="PTHR30069">
    <property type="entry name" value="TONB-DEPENDENT OUTER MEMBRANE RECEPTOR"/>
    <property type="match status" value="1"/>
</dbReference>
<dbReference type="InterPro" id="IPR036942">
    <property type="entry name" value="Beta-barrel_TonB_sf"/>
</dbReference>